<organism evidence="10 11">
    <name type="scientific">Pleurodeles waltl</name>
    <name type="common">Iberian ribbed newt</name>
    <dbReference type="NCBI Taxonomy" id="8319"/>
    <lineage>
        <taxon>Eukaryota</taxon>
        <taxon>Metazoa</taxon>
        <taxon>Chordata</taxon>
        <taxon>Craniata</taxon>
        <taxon>Vertebrata</taxon>
        <taxon>Euteleostomi</taxon>
        <taxon>Amphibia</taxon>
        <taxon>Batrachia</taxon>
        <taxon>Caudata</taxon>
        <taxon>Salamandroidea</taxon>
        <taxon>Salamandridae</taxon>
        <taxon>Pleurodelinae</taxon>
        <taxon>Pleurodeles</taxon>
    </lineage>
</organism>
<keyword evidence="7" id="KW-0503">Monooxygenase</keyword>
<name>A0AAV7T1F3_PLEWA</name>
<gene>
    <name evidence="10" type="ORF">NDU88_001828</name>
</gene>
<evidence type="ECO:0000256" key="1">
    <source>
        <dbReference type="ARBA" id="ARBA00004586"/>
    </source>
</evidence>
<dbReference type="InterPro" id="IPR001128">
    <property type="entry name" value="Cyt_P450"/>
</dbReference>
<comment type="caution">
    <text evidence="10">The sequence shown here is derived from an EMBL/GenBank/DDBJ whole genome shotgun (WGS) entry which is preliminary data.</text>
</comment>
<dbReference type="EMBL" id="JANPWB010000007">
    <property type="protein sequence ID" value="KAJ1169946.1"/>
    <property type="molecule type" value="Genomic_DNA"/>
</dbReference>
<evidence type="ECO:0000256" key="4">
    <source>
        <dbReference type="ARBA" id="ARBA00022723"/>
    </source>
</evidence>
<dbReference type="GO" id="GO:0020037">
    <property type="term" value="F:heme binding"/>
    <property type="evidence" value="ECO:0007669"/>
    <property type="project" value="InterPro"/>
</dbReference>
<dbReference type="Pfam" id="PF00067">
    <property type="entry name" value="p450"/>
    <property type="match status" value="1"/>
</dbReference>
<proteinExistence type="inferred from homology"/>
<keyword evidence="5" id="KW-0256">Endoplasmic reticulum</keyword>
<sequence>MKVVKLFLKRKELVKAFESFPGPPVHWLYGNAHEFRHDGKELDKLASWTKQYPYAFPVWFGNFTPFLFLSHPDYAKAVFGRGDPKVAFTMEFAVPWIGKGLLLLSGPKWFQHRRLLTPGFHYDVLKPYVKLTSECTKVMLGKWEKLILRNNSIELFEHISLMTLDTILKCAFSYHSNCQTESKSPYIQAIFDLSYQVDLRIRTVKYHNDLVYYLSSHGACFRKACKVAHNHTDTVIKQRKASYKDEKELEKIQQKRHLDFLDILLSAKDENGESLPDEDLRAEVDTFMFEGHDTTSSGISWILYCMAKYPEHQEKCREELKGIMGDRDTIEWDDLGQMTYTTMCIKESLRLYPPVPRVGRQLSKPITFVDGRTLPEGSIVAFNIYGIHRNPSIWEDPERYDPLRFSKENSAKRHSHAFVPFAAGARNCIGQNFAMNEMKVAVALTLLRFKLSPDESKHPIKVPQIVLRSKNGIHLKLEKL</sequence>
<dbReference type="GO" id="GO:0004497">
    <property type="term" value="F:monooxygenase activity"/>
    <property type="evidence" value="ECO:0007669"/>
    <property type="project" value="UniProtKB-KW"/>
</dbReference>
<dbReference type="InterPro" id="IPR036396">
    <property type="entry name" value="Cyt_P450_sf"/>
</dbReference>
<protein>
    <recommendedName>
        <fullName evidence="12">Cytochrome P450 4B1-like</fullName>
    </recommendedName>
</protein>
<dbReference type="PRINTS" id="PR00385">
    <property type="entry name" value="P450"/>
</dbReference>
<evidence type="ECO:0000256" key="9">
    <source>
        <dbReference type="PIRSR" id="PIRSR602401-1"/>
    </source>
</evidence>
<dbReference type="PANTHER" id="PTHR24291:SF201">
    <property type="entry name" value="CYTOCHROME P450, FAMILY 4, SUBFAMILY B, POLYPEPTIDE 7"/>
    <property type="match status" value="1"/>
</dbReference>
<evidence type="ECO:0000256" key="2">
    <source>
        <dbReference type="ARBA" id="ARBA00010617"/>
    </source>
</evidence>
<keyword evidence="8" id="KW-0472">Membrane</keyword>
<comment type="similarity">
    <text evidence="2">Belongs to the cytochrome P450 family.</text>
</comment>
<keyword evidence="6 9" id="KW-0408">Iron</keyword>
<dbReference type="GO" id="GO:0005789">
    <property type="term" value="C:endoplasmic reticulum membrane"/>
    <property type="evidence" value="ECO:0007669"/>
    <property type="project" value="UniProtKB-SubCell"/>
</dbReference>
<evidence type="ECO:0000256" key="6">
    <source>
        <dbReference type="ARBA" id="ARBA00023004"/>
    </source>
</evidence>
<dbReference type="PANTHER" id="PTHR24291">
    <property type="entry name" value="CYTOCHROME P450 FAMILY 4"/>
    <property type="match status" value="1"/>
</dbReference>
<dbReference type="GO" id="GO:0005506">
    <property type="term" value="F:iron ion binding"/>
    <property type="evidence" value="ECO:0007669"/>
    <property type="project" value="InterPro"/>
</dbReference>
<dbReference type="FunFam" id="1.10.630.10:FF:000005">
    <property type="entry name" value="cytochrome P450 4F22 isoform X2"/>
    <property type="match status" value="1"/>
</dbReference>
<keyword evidence="4 9" id="KW-0479">Metal-binding</keyword>
<dbReference type="Gene3D" id="1.10.630.10">
    <property type="entry name" value="Cytochrome P450"/>
    <property type="match status" value="1"/>
</dbReference>
<evidence type="ECO:0000313" key="10">
    <source>
        <dbReference type="EMBL" id="KAJ1169946.1"/>
    </source>
</evidence>
<comment type="cofactor">
    <cofactor evidence="9">
        <name>heme</name>
        <dbReference type="ChEBI" id="CHEBI:30413"/>
    </cofactor>
</comment>
<feature type="binding site" description="axial binding residue" evidence="9">
    <location>
        <position position="428"/>
    </location>
    <ligand>
        <name>heme</name>
        <dbReference type="ChEBI" id="CHEBI:30413"/>
    </ligand>
    <ligandPart>
        <name>Fe</name>
        <dbReference type="ChEBI" id="CHEBI:18248"/>
    </ligandPart>
</feature>
<comment type="subcellular location">
    <subcellularLocation>
        <location evidence="1">Endoplasmic reticulum membrane</location>
    </subcellularLocation>
</comment>
<dbReference type="PRINTS" id="PR00463">
    <property type="entry name" value="EP450I"/>
</dbReference>
<dbReference type="AlphaFoldDB" id="A0AAV7T1F3"/>
<evidence type="ECO:0000313" key="11">
    <source>
        <dbReference type="Proteomes" id="UP001066276"/>
    </source>
</evidence>
<dbReference type="Proteomes" id="UP001066276">
    <property type="component" value="Chromosome 4_1"/>
</dbReference>
<evidence type="ECO:0000256" key="3">
    <source>
        <dbReference type="ARBA" id="ARBA00022617"/>
    </source>
</evidence>
<dbReference type="GO" id="GO:0016705">
    <property type="term" value="F:oxidoreductase activity, acting on paired donors, with incorporation or reduction of molecular oxygen"/>
    <property type="evidence" value="ECO:0007669"/>
    <property type="project" value="InterPro"/>
</dbReference>
<dbReference type="InterPro" id="IPR002401">
    <property type="entry name" value="Cyt_P450_E_grp-I"/>
</dbReference>
<keyword evidence="7" id="KW-0560">Oxidoreductase</keyword>
<evidence type="ECO:0000256" key="7">
    <source>
        <dbReference type="ARBA" id="ARBA00023033"/>
    </source>
</evidence>
<dbReference type="SUPFAM" id="SSF48264">
    <property type="entry name" value="Cytochrome P450"/>
    <property type="match status" value="1"/>
</dbReference>
<evidence type="ECO:0008006" key="12">
    <source>
        <dbReference type="Google" id="ProtNLM"/>
    </source>
</evidence>
<keyword evidence="11" id="KW-1185">Reference proteome</keyword>
<evidence type="ECO:0000256" key="5">
    <source>
        <dbReference type="ARBA" id="ARBA00022824"/>
    </source>
</evidence>
<evidence type="ECO:0000256" key="8">
    <source>
        <dbReference type="ARBA" id="ARBA00023136"/>
    </source>
</evidence>
<accession>A0AAV7T1F3</accession>
<keyword evidence="3 9" id="KW-0349">Heme</keyword>
<dbReference type="CDD" id="cd20678">
    <property type="entry name" value="CYP4B-like"/>
    <property type="match status" value="1"/>
</dbReference>
<reference evidence="10" key="1">
    <citation type="journal article" date="2022" name="bioRxiv">
        <title>Sequencing and chromosome-scale assembly of the giantPleurodeles waltlgenome.</title>
        <authorList>
            <person name="Brown T."/>
            <person name="Elewa A."/>
            <person name="Iarovenko S."/>
            <person name="Subramanian E."/>
            <person name="Araus A.J."/>
            <person name="Petzold A."/>
            <person name="Susuki M."/>
            <person name="Suzuki K.-i.T."/>
            <person name="Hayashi T."/>
            <person name="Toyoda A."/>
            <person name="Oliveira C."/>
            <person name="Osipova E."/>
            <person name="Leigh N.D."/>
            <person name="Simon A."/>
            <person name="Yun M.H."/>
        </authorList>
    </citation>
    <scope>NUCLEOTIDE SEQUENCE</scope>
    <source>
        <strain evidence="10">20211129_DDA</strain>
        <tissue evidence="10">Liver</tissue>
    </source>
</reference>
<dbReference type="InterPro" id="IPR050196">
    <property type="entry name" value="Cytochrome_P450_Monoox"/>
</dbReference>